<gene>
    <name evidence="2" type="ORF">C7212DRAFT_155946</name>
</gene>
<dbReference type="EMBL" id="PYWC01000012">
    <property type="protein sequence ID" value="PWW78841.1"/>
    <property type="molecule type" value="Genomic_DNA"/>
</dbReference>
<dbReference type="Proteomes" id="UP000246991">
    <property type="component" value="Unassembled WGS sequence"/>
</dbReference>
<evidence type="ECO:0000313" key="2">
    <source>
        <dbReference type="EMBL" id="PWW78841.1"/>
    </source>
</evidence>
<sequence length="54" mass="6241">MDHSNEFWLFGYGSLIWKPPPYYDRQVPGYIKGKLVGACASLLEYRRVALDSCE</sequence>
<keyword evidence="3" id="KW-1185">Reference proteome</keyword>
<dbReference type="AlphaFoldDB" id="A0A317T023"/>
<evidence type="ECO:0008006" key="4">
    <source>
        <dbReference type="Google" id="ProtNLM"/>
    </source>
</evidence>
<accession>A0A317T023</accession>
<evidence type="ECO:0000313" key="3">
    <source>
        <dbReference type="Proteomes" id="UP000246991"/>
    </source>
</evidence>
<proteinExistence type="predicted"/>
<keyword evidence="1" id="KW-0456">Lyase</keyword>
<evidence type="ECO:0000256" key="1">
    <source>
        <dbReference type="ARBA" id="ARBA00023239"/>
    </source>
</evidence>
<dbReference type="OrthoDB" id="1933483at2759"/>
<dbReference type="STRING" id="42249.A0A317T023"/>
<organism evidence="2 3">
    <name type="scientific">Tuber magnatum</name>
    <name type="common">white Piedmont truffle</name>
    <dbReference type="NCBI Taxonomy" id="42249"/>
    <lineage>
        <taxon>Eukaryota</taxon>
        <taxon>Fungi</taxon>
        <taxon>Dikarya</taxon>
        <taxon>Ascomycota</taxon>
        <taxon>Pezizomycotina</taxon>
        <taxon>Pezizomycetes</taxon>
        <taxon>Pezizales</taxon>
        <taxon>Tuberaceae</taxon>
        <taxon>Tuber</taxon>
    </lineage>
</organism>
<comment type="caution">
    <text evidence="2">The sequence shown here is derived from an EMBL/GenBank/DDBJ whole genome shotgun (WGS) entry which is preliminary data.</text>
</comment>
<name>A0A317T023_9PEZI</name>
<dbReference type="GO" id="GO:0006751">
    <property type="term" value="P:glutathione catabolic process"/>
    <property type="evidence" value="ECO:0007669"/>
    <property type="project" value="InterPro"/>
</dbReference>
<dbReference type="Pfam" id="PF04752">
    <property type="entry name" value="ChaC"/>
    <property type="match status" value="1"/>
</dbReference>
<dbReference type="GO" id="GO:0061928">
    <property type="term" value="F:glutathione specific gamma-glutamylcyclotransferase activity"/>
    <property type="evidence" value="ECO:0007669"/>
    <property type="project" value="InterPro"/>
</dbReference>
<protein>
    <recommendedName>
        <fullName evidence="4">Gamma-glutamylcyclotransferase</fullName>
    </recommendedName>
</protein>
<dbReference type="InterPro" id="IPR006840">
    <property type="entry name" value="ChaC"/>
</dbReference>
<reference evidence="2 3" key="1">
    <citation type="submission" date="2018-03" db="EMBL/GenBank/DDBJ databases">
        <title>Genomes of Pezizomycetes fungi and the evolution of truffles.</title>
        <authorList>
            <person name="Murat C."/>
            <person name="Payen T."/>
            <person name="Noel B."/>
            <person name="Kuo A."/>
            <person name="Martin F.M."/>
        </authorList>
    </citation>
    <scope>NUCLEOTIDE SEQUENCE [LARGE SCALE GENOMIC DNA]</scope>
    <source>
        <strain evidence="2">091103-1</strain>
    </source>
</reference>